<sequence length="242" mass="27926">MEKHAGLPSWVPNWRCEINRSFAWLRDEEKKPLFKASANLEVELVEEENDRVLAIMRYKVDEVEEVRGPWNVDVTGETYRFPHETYINYLSQVGQFCLISKAKDANIYRDSERRDETVWWVPVGDLEQDETFLPYHGMANLDEYKKRVAEIGAMGDMASGYRTRMWEMKGKRPFISTIGYVGMGPSYTSTGDIIVVLAGASIPFIIRPLGEGKYRFLGQCYCDGIMEGEIVTEDRRENIVLI</sequence>
<dbReference type="PANTHER" id="PTHR24148:SF73">
    <property type="entry name" value="HET DOMAIN PROTEIN (AFU_ORTHOLOGUE AFUA_8G01020)"/>
    <property type="match status" value="1"/>
</dbReference>
<gene>
    <name evidence="1" type="ORF">BCR34DRAFT_621946</name>
</gene>
<dbReference type="Pfam" id="PF26639">
    <property type="entry name" value="Het-6_barrel"/>
    <property type="match status" value="2"/>
</dbReference>
<organism evidence="1 2">
    <name type="scientific">Clohesyomyces aquaticus</name>
    <dbReference type="NCBI Taxonomy" id="1231657"/>
    <lineage>
        <taxon>Eukaryota</taxon>
        <taxon>Fungi</taxon>
        <taxon>Dikarya</taxon>
        <taxon>Ascomycota</taxon>
        <taxon>Pezizomycotina</taxon>
        <taxon>Dothideomycetes</taxon>
        <taxon>Pleosporomycetidae</taxon>
        <taxon>Pleosporales</taxon>
        <taxon>Lindgomycetaceae</taxon>
        <taxon>Clohesyomyces</taxon>
    </lineage>
</organism>
<name>A0A1Y2A3X3_9PLEO</name>
<dbReference type="InterPro" id="IPR052895">
    <property type="entry name" value="HetReg/Transcr_Mod"/>
</dbReference>
<protein>
    <recommendedName>
        <fullName evidence="3">Heterokaryon incompatibility protein-domain-containing protein</fullName>
    </recommendedName>
</protein>
<keyword evidence="2" id="KW-1185">Reference proteome</keyword>
<dbReference type="Proteomes" id="UP000193144">
    <property type="component" value="Unassembled WGS sequence"/>
</dbReference>
<comment type="caution">
    <text evidence="1">The sequence shown here is derived from an EMBL/GenBank/DDBJ whole genome shotgun (WGS) entry which is preliminary data.</text>
</comment>
<reference evidence="1 2" key="1">
    <citation type="submission" date="2016-07" db="EMBL/GenBank/DDBJ databases">
        <title>Pervasive Adenine N6-methylation of Active Genes in Fungi.</title>
        <authorList>
            <consortium name="DOE Joint Genome Institute"/>
            <person name="Mondo S.J."/>
            <person name="Dannebaum R.O."/>
            <person name="Kuo R.C."/>
            <person name="Labutti K."/>
            <person name="Haridas S."/>
            <person name="Kuo A."/>
            <person name="Salamov A."/>
            <person name="Ahrendt S.R."/>
            <person name="Lipzen A."/>
            <person name="Sullivan W."/>
            <person name="Andreopoulos W.B."/>
            <person name="Clum A."/>
            <person name="Lindquist E."/>
            <person name="Daum C."/>
            <person name="Ramamoorthy G.K."/>
            <person name="Gryganskyi A."/>
            <person name="Culley D."/>
            <person name="Magnuson J.K."/>
            <person name="James T.Y."/>
            <person name="O'Malley M.A."/>
            <person name="Stajich J.E."/>
            <person name="Spatafora J.W."/>
            <person name="Visel A."/>
            <person name="Grigoriev I.V."/>
        </authorList>
    </citation>
    <scope>NUCLEOTIDE SEQUENCE [LARGE SCALE GENOMIC DNA]</scope>
    <source>
        <strain evidence="1 2">CBS 115471</strain>
    </source>
</reference>
<dbReference type="PANTHER" id="PTHR24148">
    <property type="entry name" value="ANKYRIN REPEAT DOMAIN-CONTAINING PROTEIN 39 HOMOLOG-RELATED"/>
    <property type="match status" value="1"/>
</dbReference>
<dbReference type="STRING" id="1231657.A0A1Y2A3X3"/>
<evidence type="ECO:0000313" key="2">
    <source>
        <dbReference type="Proteomes" id="UP000193144"/>
    </source>
</evidence>
<dbReference type="OrthoDB" id="2157530at2759"/>
<proteinExistence type="predicted"/>
<dbReference type="EMBL" id="MCFA01000013">
    <property type="protein sequence ID" value="ORY17221.1"/>
    <property type="molecule type" value="Genomic_DNA"/>
</dbReference>
<accession>A0A1Y2A3X3</accession>
<dbReference type="AlphaFoldDB" id="A0A1Y2A3X3"/>
<evidence type="ECO:0008006" key="3">
    <source>
        <dbReference type="Google" id="ProtNLM"/>
    </source>
</evidence>
<evidence type="ECO:0000313" key="1">
    <source>
        <dbReference type="EMBL" id="ORY17221.1"/>
    </source>
</evidence>